<comment type="similarity">
    <text evidence="8">Belongs to the tRNA(Ile)-lysidine synthase family.</text>
</comment>
<comment type="function">
    <text evidence="8">Ligates lysine onto the cytidine present at position 34 of the AUA codon-specific tRNA(Ile) that contains the anticodon CAU, in an ATP-dependent manner. Cytidine is converted to lysidine, thus changing the amino acid specificity of the tRNA from methionine to isoleucine.</text>
</comment>
<dbReference type="EC" id="6.3.4.19" evidence="8"/>
<keyword evidence="3 8" id="KW-0436">Ligase</keyword>
<dbReference type="InterPro" id="IPR014729">
    <property type="entry name" value="Rossmann-like_a/b/a_fold"/>
</dbReference>
<comment type="domain">
    <text evidence="8">The N-terminal region contains the highly conserved SGGXDS motif, predicted to be a P-loop motif involved in ATP binding.</text>
</comment>
<name>A0ABU2Y5V9_9FLAO</name>
<dbReference type="NCBIfam" id="TIGR02433">
    <property type="entry name" value="lysidine_TilS_C"/>
    <property type="match status" value="1"/>
</dbReference>
<dbReference type="HAMAP" id="MF_01161">
    <property type="entry name" value="tRNA_Ile_lys_synt"/>
    <property type="match status" value="1"/>
</dbReference>
<dbReference type="InterPro" id="IPR011063">
    <property type="entry name" value="TilS/TtcA_N"/>
</dbReference>
<comment type="caution">
    <text evidence="10">The sequence shown here is derived from an EMBL/GenBank/DDBJ whole genome shotgun (WGS) entry which is preliminary data.</text>
</comment>
<reference evidence="10 11" key="1">
    <citation type="submission" date="2023-09" db="EMBL/GenBank/DDBJ databases">
        <authorList>
            <person name="Rey-Velasco X."/>
        </authorList>
    </citation>
    <scope>NUCLEOTIDE SEQUENCE [LARGE SCALE GENOMIC DNA]</scope>
    <source>
        <strain evidence="10 11">P050</strain>
    </source>
</reference>
<evidence type="ECO:0000256" key="4">
    <source>
        <dbReference type="ARBA" id="ARBA00022694"/>
    </source>
</evidence>
<dbReference type="SMART" id="SM00977">
    <property type="entry name" value="TilS_C"/>
    <property type="match status" value="1"/>
</dbReference>
<dbReference type="PANTHER" id="PTHR43033">
    <property type="entry name" value="TRNA(ILE)-LYSIDINE SYNTHASE-RELATED"/>
    <property type="match status" value="1"/>
</dbReference>
<gene>
    <name evidence="8 10" type="primary">tilS</name>
    <name evidence="10" type="ORF">RM519_10100</name>
</gene>
<dbReference type="Proteomes" id="UP001252186">
    <property type="component" value="Unassembled WGS sequence"/>
</dbReference>
<dbReference type="RefSeq" id="WP_311593681.1">
    <property type="nucleotide sequence ID" value="NZ_JAVRHV010000004.1"/>
</dbReference>
<evidence type="ECO:0000256" key="5">
    <source>
        <dbReference type="ARBA" id="ARBA00022741"/>
    </source>
</evidence>
<dbReference type="EMBL" id="JAVRHV010000004">
    <property type="protein sequence ID" value="MDT0553596.1"/>
    <property type="molecule type" value="Genomic_DNA"/>
</dbReference>
<dbReference type="CDD" id="cd01992">
    <property type="entry name" value="TilS_N"/>
    <property type="match status" value="1"/>
</dbReference>
<sequence>MISNFKNHINTRFSFLKEKKLLVAVSGGIDSVVLTHLLYQLKQPIAIAHCNFNLRGTESDSDSEFVNTLAGDLGITHFSTSFETEKIAKEKGISIQMAARDLRYEWFEKIRIQEKFDYILTAHNKDDVLETLLINLTRGTGLKGLTGIPEINGVIVRPLLKYSREEILHFAKKNKILWQEDSSNASTKYIRNKLRHDVIPVLKELNPNLMDALNNTLNHLNGSKEIINKAVEDFCKTAVTKKGKVTEISISHLTELENPKPYLFEILSSYGFSEWDDVSNMIHGQTGKFVLSKTHRLLKNREHLQLTKLENNNKKQSFQIHSLDQFKTDEFEIIFTRVLEKNTINNISVDISKLIFPLTIRRWRNGDYFYPSGMLGKKKVSKFFKDEKLSLIEKENAWILENGNQDIIWIVNLRPDRRFELSKEKKDFVQISFSLH</sequence>
<keyword evidence="2 8" id="KW-0963">Cytoplasm</keyword>
<dbReference type="PANTHER" id="PTHR43033:SF1">
    <property type="entry name" value="TRNA(ILE)-LYSIDINE SYNTHASE-RELATED"/>
    <property type="match status" value="1"/>
</dbReference>
<evidence type="ECO:0000313" key="11">
    <source>
        <dbReference type="Proteomes" id="UP001252186"/>
    </source>
</evidence>
<protein>
    <recommendedName>
        <fullName evidence="8">tRNA(Ile)-lysidine synthase</fullName>
        <ecNumber evidence="8">6.3.4.19</ecNumber>
    </recommendedName>
    <alternativeName>
        <fullName evidence="8">tRNA(Ile)-2-lysyl-cytidine synthase</fullName>
    </alternativeName>
    <alternativeName>
        <fullName evidence="8">tRNA(Ile)-lysidine synthetase</fullName>
    </alternativeName>
</protein>
<evidence type="ECO:0000256" key="8">
    <source>
        <dbReference type="HAMAP-Rule" id="MF_01161"/>
    </source>
</evidence>
<evidence type="ECO:0000256" key="1">
    <source>
        <dbReference type="ARBA" id="ARBA00004496"/>
    </source>
</evidence>
<keyword evidence="4 8" id="KW-0819">tRNA processing</keyword>
<comment type="subcellular location">
    <subcellularLocation>
        <location evidence="1 8">Cytoplasm</location>
    </subcellularLocation>
</comment>
<dbReference type="Pfam" id="PF11734">
    <property type="entry name" value="TilS_C"/>
    <property type="match status" value="1"/>
</dbReference>
<dbReference type="SUPFAM" id="SSF52402">
    <property type="entry name" value="Adenine nucleotide alpha hydrolases-like"/>
    <property type="match status" value="1"/>
</dbReference>
<keyword evidence="6 8" id="KW-0067">ATP-binding</keyword>
<evidence type="ECO:0000256" key="6">
    <source>
        <dbReference type="ARBA" id="ARBA00022840"/>
    </source>
</evidence>
<organism evidence="10 11">
    <name type="scientific">Urechidicola vernalis</name>
    <dbReference type="NCBI Taxonomy" id="3075600"/>
    <lineage>
        <taxon>Bacteria</taxon>
        <taxon>Pseudomonadati</taxon>
        <taxon>Bacteroidota</taxon>
        <taxon>Flavobacteriia</taxon>
        <taxon>Flavobacteriales</taxon>
        <taxon>Flavobacteriaceae</taxon>
        <taxon>Urechidicola</taxon>
    </lineage>
</organism>
<evidence type="ECO:0000256" key="7">
    <source>
        <dbReference type="ARBA" id="ARBA00048539"/>
    </source>
</evidence>
<dbReference type="InterPro" id="IPR012796">
    <property type="entry name" value="Lysidine-tRNA-synth_C"/>
</dbReference>
<evidence type="ECO:0000259" key="9">
    <source>
        <dbReference type="SMART" id="SM00977"/>
    </source>
</evidence>
<keyword evidence="5 8" id="KW-0547">Nucleotide-binding</keyword>
<dbReference type="SUPFAM" id="SSF56037">
    <property type="entry name" value="PheT/TilS domain"/>
    <property type="match status" value="1"/>
</dbReference>
<dbReference type="GO" id="GO:0032267">
    <property type="term" value="F:tRNA(Ile)-lysidine synthase activity"/>
    <property type="evidence" value="ECO:0007669"/>
    <property type="project" value="UniProtKB-EC"/>
</dbReference>
<evidence type="ECO:0000256" key="3">
    <source>
        <dbReference type="ARBA" id="ARBA00022598"/>
    </source>
</evidence>
<accession>A0ABU2Y5V9</accession>
<feature type="binding site" evidence="8">
    <location>
        <begin position="26"/>
        <end position="31"/>
    </location>
    <ligand>
        <name>ATP</name>
        <dbReference type="ChEBI" id="CHEBI:30616"/>
    </ligand>
</feature>
<dbReference type="Gene3D" id="3.40.50.620">
    <property type="entry name" value="HUPs"/>
    <property type="match status" value="1"/>
</dbReference>
<feature type="domain" description="Lysidine-tRNA(Ile) synthetase C-terminal" evidence="9">
    <location>
        <begin position="358"/>
        <end position="431"/>
    </location>
</feature>
<dbReference type="InterPro" id="IPR012795">
    <property type="entry name" value="tRNA_Ile_lys_synt_N"/>
</dbReference>
<dbReference type="InterPro" id="IPR012094">
    <property type="entry name" value="tRNA_Ile_lys_synt"/>
</dbReference>
<keyword evidence="11" id="KW-1185">Reference proteome</keyword>
<evidence type="ECO:0000313" key="10">
    <source>
        <dbReference type="EMBL" id="MDT0553596.1"/>
    </source>
</evidence>
<proteinExistence type="inferred from homology"/>
<evidence type="ECO:0000256" key="2">
    <source>
        <dbReference type="ARBA" id="ARBA00022490"/>
    </source>
</evidence>
<comment type="catalytic activity">
    <reaction evidence="7 8">
        <text>cytidine(34) in tRNA(Ile2) + L-lysine + ATP = lysidine(34) in tRNA(Ile2) + AMP + diphosphate + H(+)</text>
        <dbReference type="Rhea" id="RHEA:43744"/>
        <dbReference type="Rhea" id="RHEA-COMP:10625"/>
        <dbReference type="Rhea" id="RHEA-COMP:10670"/>
        <dbReference type="ChEBI" id="CHEBI:15378"/>
        <dbReference type="ChEBI" id="CHEBI:30616"/>
        <dbReference type="ChEBI" id="CHEBI:32551"/>
        <dbReference type="ChEBI" id="CHEBI:33019"/>
        <dbReference type="ChEBI" id="CHEBI:82748"/>
        <dbReference type="ChEBI" id="CHEBI:83665"/>
        <dbReference type="ChEBI" id="CHEBI:456215"/>
        <dbReference type="EC" id="6.3.4.19"/>
    </reaction>
</comment>
<dbReference type="NCBIfam" id="TIGR02432">
    <property type="entry name" value="lysidine_TilS_N"/>
    <property type="match status" value="1"/>
</dbReference>
<dbReference type="Pfam" id="PF01171">
    <property type="entry name" value="ATP_bind_3"/>
    <property type="match status" value="1"/>
</dbReference>